<dbReference type="AlphaFoldDB" id="A0A238LG37"/>
<evidence type="ECO:0008006" key="4">
    <source>
        <dbReference type="Google" id="ProtNLM"/>
    </source>
</evidence>
<dbReference type="EMBL" id="FXZK01000005">
    <property type="protein sequence ID" value="SMY08578.1"/>
    <property type="molecule type" value="Genomic_DNA"/>
</dbReference>
<accession>A0A238LG37</accession>
<evidence type="ECO:0000313" key="2">
    <source>
        <dbReference type="EMBL" id="SMY08578.1"/>
    </source>
</evidence>
<name>A0A238LG37_9RHOB</name>
<feature type="signal peptide" evidence="1">
    <location>
        <begin position="1"/>
        <end position="26"/>
    </location>
</feature>
<evidence type="ECO:0000256" key="1">
    <source>
        <dbReference type="SAM" id="SignalP"/>
    </source>
</evidence>
<gene>
    <name evidence="2" type="ORF">LOM8899_02732</name>
</gene>
<sequence>MMIKNAALAMALALGLAACETSTPTATPVSASAATGIDGVVAALQADVGKDIGGGVTLLSAEADGSTLRAGFQFVATVAQLEAIGRQEFEDGFTQGFVGSLCSNPAVPAFMASGGAVEVTMVDPAGAPILARRVTSC</sequence>
<organism evidence="2 3">
    <name type="scientific">Flavimaricola marinus</name>
    <dbReference type="NCBI Taxonomy" id="1819565"/>
    <lineage>
        <taxon>Bacteria</taxon>
        <taxon>Pseudomonadati</taxon>
        <taxon>Pseudomonadota</taxon>
        <taxon>Alphaproteobacteria</taxon>
        <taxon>Rhodobacterales</taxon>
        <taxon>Paracoccaceae</taxon>
        <taxon>Flavimaricola</taxon>
    </lineage>
</organism>
<reference evidence="2 3" key="1">
    <citation type="submission" date="2017-05" db="EMBL/GenBank/DDBJ databases">
        <authorList>
            <person name="Song R."/>
            <person name="Chenine A.L."/>
            <person name="Ruprecht R.M."/>
        </authorList>
    </citation>
    <scope>NUCLEOTIDE SEQUENCE [LARGE SCALE GENOMIC DNA]</scope>
    <source>
        <strain evidence="2 3">CECT 8899</strain>
    </source>
</reference>
<proteinExistence type="predicted"/>
<dbReference type="PROSITE" id="PS51257">
    <property type="entry name" value="PROKAR_LIPOPROTEIN"/>
    <property type="match status" value="1"/>
</dbReference>
<protein>
    <recommendedName>
        <fullName evidence="4">Lipoprotein</fullName>
    </recommendedName>
</protein>
<feature type="chain" id="PRO_5012895808" description="Lipoprotein" evidence="1">
    <location>
        <begin position="27"/>
        <end position="137"/>
    </location>
</feature>
<dbReference type="RefSeq" id="WP_093992772.1">
    <property type="nucleotide sequence ID" value="NZ_FXZK01000005.1"/>
</dbReference>
<dbReference type="Proteomes" id="UP000201613">
    <property type="component" value="Unassembled WGS sequence"/>
</dbReference>
<keyword evidence="1" id="KW-0732">Signal</keyword>
<keyword evidence="3" id="KW-1185">Reference proteome</keyword>
<evidence type="ECO:0000313" key="3">
    <source>
        <dbReference type="Proteomes" id="UP000201613"/>
    </source>
</evidence>